<evidence type="ECO:0000313" key="5">
    <source>
        <dbReference type="Proteomes" id="UP000092177"/>
    </source>
</evidence>
<gene>
    <name evidence="2" type="ORF">CH063_10505</name>
    <name evidence="3" type="ORF">CH63R_01258</name>
</gene>
<dbReference type="eggNOG" id="ENOG502T4NY">
    <property type="taxonomic scope" value="Eukaryota"/>
</dbReference>
<dbReference type="HOGENOM" id="CLU_2399547_0_0_1"/>
<feature type="compositionally biased region" description="Polar residues" evidence="1">
    <location>
        <begin position="1"/>
        <end position="27"/>
    </location>
</feature>
<feature type="region of interest" description="Disordered" evidence="1">
    <location>
        <begin position="1"/>
        <end position="39"/>
    </location>
</feature>
<dbReference type="AlphaFoldDB" id="H1VHP5"/>
<evidence type="ECO:0000313" key="3">
    <source>
        <dbReference type="EMBL" id="OBR16078.1"/>
    </source>
</evidence>
<evidence type="ECO:0000313" key="4">
    <source>
        <dbReference type="Proteomes" id="UP000007174"/>
    </source>
</evidence>
<sequence length="93" mass="9496">MASTAPQQGSVNTDTQAARAGSQQEAQSQRDARIGDFVSDQSLRRAQGTAAAAAVVANVDRLGLGSGNGGATYRPPTHDVPVSLRGAGSQFQK</sequence>
<dbReference type="VEuPathDB" id="FungiDB:CH63R_01258"/>
<evidence type="ECO:0000313" key="2">
    <source>
        <dbReference type="EMBL" id="CCF39748.1"/>
    </source>
</evidence>
<dbReference type="Proteomes" id="UP000092177">
    <property type="component" value="Chromosome 1"/>
</dbReference>
<dbReference type="KEGG" id="chig:CH63R_01258"/>
<feature type="region of interest" description="Disordered" evidence="1">
    <location>
        <begin position="65"/>
        <end position="93"/>
    </location>
</feature>
<name>H1VHP5_COLHI</name>
<dbReference type="Proteomes" id="UP000007174">
    <property type="component" value="Unassembled WGS sequence"/>
</dbReference>
<dbReference type="GeneID" id="28860340"/>
<dbReference type="EMBL" id="CACQ02003676">
    <property type="protein sequence ID" value="CCF39748.1"/>
    <property type="molecule type" value="Genomic_DNA"/>
</dbReference>
<protein>
    <submittedName>
        <fullName evidence="2">Uncharacterized protein</fullName>
    </submittedName>
</protein>
<reference evidence="3" key="3">
    <citation type="submission" date="2016-02" db="EMBL/GenBank/DDBJ databases">
        <title>Resequencing and annotation of the Colletotrichum higginsianum genome.</title>
        <authorList>
            <person name="O'Connell R."/>
            <person name="Zambounis A."/>
            <person name="Thon M."/>
            <person name="Dallery J.-F."/>
        </authorList>
    </citation>
    <scope>NUCLEOTIDE SEQUENCE [LARGE SCALE GENOMIC DNA]</scope>
    <source>
        <strain evidence="3">IMI 349063</strain>
    </source>
</reference>
<dbReference type="EMBL" id="LTAN01000001">
    <property type="protein sequence ID" value="OBR16078.1"/>
    <property type="molecule type" value="Genomic_DNA"/>
</dbReference>
<keyword evidence="5" id="KW-1185">Reference proteome</keyword>
<reference evidence="5" key="4">
    <citation type="journal article" date="2017" name="BMC Genomics">
        <title>Gapless genome assembly of Colletotrichum higginsianum reveals chromosome structure and association of transposable elements with secondary metabolite gene clusters.</title>
        <authorList>
            <person name="Dallery J.-F."/>
            <person name="Lapalu N."/>
            <person name="Zampounis A."/>
            <person name="Pigne S."/>
            <person name="Luyten I."/>
            <person name="Amselem J."/>
            <person name="Wittenberg A.H.J."/>
            <person name="Zhou S."/>
            <person name="de Queiroz M.V."/>
            <person name="Robin G.P."/>
            <person name="Auger A."/>
            <person name="Hainaut M."/>
            <person name="Henrissat B."/>
            <person name="Kim K.-T."/>
            <person name="Lee Y.-H."/>
            <person name="Lespinet O."/>
            <person name="Schwartz D.C."/>
            <person name="Thon M.R."/>
            <person name="O'Connell R.J."/>
        </authorList>
    </citation>
    <scope>NUCLEOTIDE SEQUENCE [LARGE SCALE GENOMIC DNA]</scope>
    <source>
        <strain evidence="5">IMI 349063</strain>
    </source>
</reference>
<proteinExistence type="predicted"/>
<reference evidence="2" key="1">
    <citation type="submission" date="2011-12" db="EMBL/GenBank/DDBJ databases">
        <title>The genome sequence of Colletotrichum higginsianum IMI 34906.</title>
        <authorList>
            <person name="Ma L.-J."/>
            <person name="O'Connell R."/>
            <person name="van Themaat E.V.L."/>
            <person name="Stueber K."/>
            <person name="Young S.K."/>
            <person name="Zeng Q."/>
            <person name="Gargeya S."/>
            <person name="Fitzgerald M."/>
            <person name="Haas B."/>
            <person name="Abouelleil A."/>
            <person name="Alvarado L."/>
            <person name="Arachchi H.M."/>
            <person name="Berlin A."/>
            <person name="Chapman S.B."/>
            <person name="Gearin G."/>
            <person name="Goldberg J."/>
            <person name="Griggs A."/>
            <person name="Gujja S."/>
            <person name="Hansen M."/>
            <person name="Heiman D."/>
            <person name="Howarth C."/>
            <person name="Larimer J."/>
            <person name="Lui A."/>
            <person name="MacDonald P.J.P."/>
            <person name="McCowen C."/>
            <person name="Montmayeur A."/>
            <person name="Murphy C."/>
            <person name="Neiman D."/>
            <person name="Pearson M."/>
            <person name="Priest M."/>
            <person name="Roberts A."/>
            <person name="Saif S."/>
            <person name="Shea T."/>
            <person name="Sisk P."/>
            <person name="Stolte C."/>
            <person name="Sykes S."/>
            <person name="Wortman J."/>
            <person name="Nusbaum C."/>
            <person name="Birren B."/>
        </authorList>
    </citation>
    <scope>NUCLEOTIDE SEQUENCE</scope>
    <source>
        <strain evidence="2">IMI 349063</strain>
    </source>
</reference>
<dbReference type="RefSeq" id="XP_018164595.1">
    <property type="nucleotide sequence ID" value="XM_018296233.1"/>
</dbReference>
<organism evidence="2 4">
    <name type="scientific">Colletotrichum higginsianum (strain IMI 349063)</name>
    <name type="common">Crucifer anthracnose fungus</name>
    <dbReference type="NCBI Taxonomy" id="759273"/>
    <lineage>
        <taxon>Eukaryota</taxon>
        <taxon>Fungi</taxon>
        <taxon>Dikarya</taxon>
        <taxon>Ascomycota</taxon>
        <taxon>Pezizomycotina</taxon>
        <taxon>Sordariomycetes</taxon>
        <taxon>Hypocreomycetidae</taxon>
        <taxon>Glomerellales</taxon>
        <taxon>Glomerellaceae</taxon>
        <taxon>Colletotrichum</taxon>
        <taxon>Colletotrichum destructivum species complex</taxon>
    </lineage>
</organism>
<accession>H1VHP5</accession>
<reference evidence="4" key="2">
    <citation type="journal article" date="2012" name="Nat. Genet.">
        <title>Lifestyle transitions in plant pathogenic Colletotrichum fungi deciphered by genome and transcriptome analyses.</title>
        <authorList>
            <person name="O'Connell R.J."/>
            <person name="Thon M.R."/>
            <person name="Hacquard S."/>
            <person name="Amyotte S.G."/>
            <person name="Kleemann J."/>
            <person name="Torres M.F."/>
            <person name="Damm U."/>
            <person name="Buiate E.A."/>
            <person name="Epstein L."/>
            <person name="Alkan N."/>
            <person name="Altmueller J."/>
            <person name="Alvarado-Balderrama L."/>
            <person name="Bauser C.A."/>
            <person name="Becker C."/>
            <person name="Birren B.W."/>
            <person name="Chen Z."/>
            <person name="Choi J."/>
            <person name="Crouch J.A."/>
            <person name="Duvick J.P."/>
            <person name="Farman M.A."/>
            <person name="Gan P."/>
            <person name="Heiman D."/>
            <person name="Henrissat B."/>
            <person name="Howard R.J."/>
            <person name="Kabbage M."/>
            <person name="Koch C."/>
            <person name="Kracher B."/>
            <person name="Kubo Y."/>
            <person name="Law A.D."/>
            <person name="Lebrun M.-H."/>
            <person name="Lee Y.-H."/>
            <person name="Miyara I."/>
            <person name="Moore N."/>
            <person name="Neumann U."/>
            <person name="Nordstroem K."/>
            <person name="Panaccione D.G."/>
            <person name="Panstruga R."/>
            <person name="Place M."/>
            <person name="Proctor R.H."/>
            <person name="Prusky D."/>
            <person name="Rech G."/>
            <person name="Reinhardt R."/>
            <person name="Rollins J.A."/>
            <person name="Rounsley S."/>
            <person name="Schardl C.L."/>
            <person name="Schwartz D.C."/>
            <person name="Shenoy N."/>
            <person name="Shirasu K."/>
            <person name="Sikhakolli U.R."/>
            <person name="Stueber K."/>
            <person name="Sukno S.A."/>
            <person name="Sweigard J.A."/>
            <person name="Takano Y."/>
            <person name="Takahara H."/>
            <person name="Trail F."/>
            <person name="van der Does H.C."/>
            <person name="Voll L.M."/>
            <person name="Will I."/>
            <person name="Young S."/>
            <person name="Zeng Q."/>
            <person name="Zhang J."/>
            <person name="Zhou S."/>
            <person name="Dickman M.B."/>
            <person name="Schulze-Lefert P."/>
            <person name="Ver Loren van Themaat E."/>
            <person name="Ma L.-J."/>
            <person name="Vaillancourt L.J."/>
        </authorList>
    </citation>
    <scope>NUCLEOTIDE SEQUENCE [LARGE SCALE GENOMIC DNA]</scope>
    <source>
        <strain evidence="4">IMI 349063</strain>
    </source>
</reference>
<evidence type="ECO:0000256" key="1">
    <source>
        <dbReference type="SAM" id="MobiDB-lite"/>
    </source>
</evidence>